<accession>A0AAV4VBW6</accession>
<comment type="caution">
    <text evidence="2">The sequence shown here is derived from an EMBL/GenBank/DDBJ whole genome shotgun (WGS) entry which is preliminary data.</text>
</comment>
<dbReference type="Proteomes" id="UP001054837">
    <property type="component" value="Unassembled WGS sequence"/>
</dbReference>
<feature type="transmembrane region" description="Helical" evidence="1">
    <location>
        <begin position="12"/>
        <end position="32"/>
    </location>
</feature>
<keyword evidence="1" id="KW-0472">Membrane</keyword>
<evidence type="ECO:0000256" key="1">
    <source>
        <dbReference type="SAM" id="Phobius"/>
    </source>
</evidence>
<dbReference type="AlphaFoldDB" id="A0AAV4VBW6"/>
<keyword evidence="1" id="KW-0812">Transmembrane</keyword>
<name>A0AAV4VBW6_9ARAC</name>
<evidence type="ECO:0000313" key="2">
    <source>
        <dbReference type="EMBL" id="GIY67602.1"/>
    </source>
</evidence>
<dbReference type="EMBL" id="BPLQ01012754">
    <property type="protein sequence ID" value="GIY67602.1"/>
    <property type="molecule type" value="Genomic_DNA"/>
</dbReference>
<keyword evidence="1" id="KW-1133">Transmembrane helix</keyword>
<evidence type="ECO:0000313" key="3">
    <source>
        <dbReference type="Proteomes" id="UP001054837"/>
    </source>
</evidence>
<reference evidence="2 3" key="1">
    <citation type="submission" date="2021-06" db="EMBL/GenBank/DDBJ databases">
        <title>Caerostris darwini draft genome.</title>
        <authorList>
            <person name="Kono N."/>
            <person name="Arakawa K."/>
        </authorList>
    </citation>
    <scope>NUCLEOTIDE SEQUENCE [LARGE SCALE GENOMIC DNA]</scope>
</reference>
<protein>
    <submittedName>
        <fullName evidence="2">Uncharacterized protein</fullName>
    </submittedName>
</protein>
<proteinExistence type="predicted"/>
<gene>
    <name evidence="2" type="ORF">CDAR_174621</name>
</gene>
<keyword evidence="3" id="KW-1185">Reference proteome</keyword>
<organism evidence="2 3">
    <name type="scientific">Caerostris darwini</name>
    <dbReference type="NCBI Taxonomy" id="1538125"/>
    <lineage>
        <taxon>Eukaryota</taxon>
        <taxon>Metazoa</taxon>
        <taxon>Ecdysozoa</taxon>
        <taxon>Arthropoda</taxon>
        <taxon>Chelicerata</taxon>
        <taxon>Arachnida</taxon>
        <taxon>Araneae</taxon>
        <taxon>Araneomorphae</taxon>
        <taxon>Entelegynae</taxon>
        <taxon>Araneoidea</taxon>
        <taxon>Araneidae</taxon>
        <taxon>Caerostris</taxon>
    </lineage>
</organism>
<sequence length="135" mass="15771">MFISYLHLFTPNFILSLVYFSFLCIYLFNIVLTAEGNDYAFFCKKNFRNNHDYSNPRCPGTPEIRHQGQQVAVTRKGQSRVPILDPQPSSALHHLLENNGLQENSFVPCTYWILSFRNNHDYSHPRCHGTPEIRH</sequence>